<reference evidence="5 6" key="1">
    <citation type="submission" date="2020-12" db="EMBL/GenBank/DDBJ databases">
        <title>FDA dAtabase for Regulatory Grade micrObial Sequences (FDA-ARGOS): Supporting development and validation of Infectious Disease Dx tests.</title>
        <authorList>
            <person name="Sproer C."/>
            <person name="Gronow S."/>
            <person name="Severitt S."/>
            <person name="Schroder I."/>
            <person name="Tallon L."/>
            <person name="Sadzewicz L."/>
            <person name="Zhao X."/>
            <person name="Boylan J."/>
            <person name="Ott S."/>
            <person name="Bowen H."/>
            <person name="Vavikolanu K."/>
            <person name="Mehta A."/>
            <person name="Aluvathingal J."/>
            <person name="Nadendla S."/>
            <person name="Lowell S."/>
            <person name="Myers T."/>
            <person name="Yan Y."/>
            <person name="Sichtig H."/>
        </authorList>
    </citation>
    <scope>NUCLEOTIDE SEQUENCE [LARGE SCALE GENOMIC DNA]</scope>
    <source>
        <strain evidence="5 6">FDAARGOS_872</strain>
    </source>
</reference>
<dbReference type="Proteomes" id="UP000594903">
    <property type="component" value="Chromosome"/>
</dbReference>
<proteinExistence type="predicted"/>
<keyword evidence="3" id="KW-0804">Transcription</keyword>
<dbReference type="PANTHER" id="PTHR36511:SF4">
    <property type="entry name" value="ANTITOXIN MQSA"/>
    <property type="match status" value="1"/>
</dbReference>
<dbReference type="PROSITE" id="PS50943">
    <property type="entry name" value="HTH_CROC1"/>
    <property type="match status" value="1"/>
</dbReference>
<evidence type="ECO:0000256" key="3">
    <source>
        <dbReference type="ARBA" id="ARBA00023163"/>
    </source>
</evidence>
<dbReference type="PANTHER" id="PTHR36511">
    <property type="entry name" value="MERR FAMILY BACTERIAL REGULATORY PROTEIN"/>
    <property type="match status" value="1"/>
</dbReference>
<dbReference type="EMBL" id="CP065725">
    <property type="protein sequence ID" value="QPT41376.1"/>
    <property type="molecule type" value="Genomic_DNA"/>
</dbReference>
<evidence type="ECO:0000313" key="5">
    <source>
        <dbReference type="EMBL" id="QPT41376.1"/>
    </source>
</evidence>
<evidence type="ECO:0000313" key="6">
    <source>
        <dbReference type="Proteomes" id="UP000594903"/>
    </source>
</evidence>
<evidence type="ECO:0000259" key="4">
    <source>
        <dbReference type="PROSITE" id="PS50943"/>
    </source>
</evidence>
<accession>A0A7T3EYV0</accession>
<dbReference type="InterPro" id="IPR052359">
    <property type="entry name" value="HTH-type_reg/antitoxin"/>
</dbReference>
<protein>
    <submittedName>
        <fullName evidence="5">Helix-turn-helix domain-containing protein</fullName>
    </submittedName>
</protein>
<dbReference type="InterPro" id="IPR001387">
    <property type="entry name" value="Cro/C1-type_HTH"/>
</dbReference>
<evidence type="ECO:0000256" key="1">
    <source>
        <dbReference type="ARBA" id="ARBA00023015"/>
    </source>
</evidence>
<evidence type="ECO:0000256" key="2">
    <source>
        <dbReference type="ARBA" id="ARBA00023125"/>
    </source>
</evidence>
<dbReference type="InterPro" id="IPR010982">
    <property type="entry name" value="Lambda_DNA-bd_dom_sf"/>
</dbReference>
<dbReference type="RefSeq" id="WP_040608059.1">
    <property type="nucleotide sequence ID" value="NZ_UGSB01000001.1"/>
</dbReference>
<keyword evidence="1" id="KW-0805">Transcription regulation</keyword>
<feature type="domain" description="HTH cro/C1-type" evidence="4">
    <location>
        <begin position="34"/>
        <end position="87"/>
    </location>
</feature>
<keyword evidence="6" id="KW-1185">Reference proteome</keyword>
<gene>
    <name evidence="5" type="ORF">I6G29_07475</name>
</gene>
<dbReference type="CDD" id="cd00093">
    <property type="entry name" value="HTH_XRE"/>
    <property type="match status" value="1"/>
</dbReference>
<organism evidence="5 6">
    <name type="scientific">Oligella ureolytica</name>
    <dbReference type="NCBI Taxonomy" id="90244"/>
    <lineage>
        <taxon>Bacteria</taxon>
        <taxon>Pseudomonadati</taxon>
        <taxon>Pseudomonadota</taxon>
        <taxon>Betaproteobacteria</taxon>
        <taxon>Burkholderiales</taxon>
        <taxon>Alcaligenaceae</taxon>
        <taxon>Oligella</taxon>
    </lineage>
</organism>
<dbReference type="SUPFAM" id="SSF47413">
    <property type="entry name" value="lambda repressor-like DNA-binding domains"/>
    <property type="match status" value="1"/>
</dbReference>
<sequence length="93" mass="10028">MQLSKHCYSTLGQKLLTSIRQLKSGQGTVVYSPVAEARAASGFSQSQFAALMGVSVRTLQAWEQGRRKPSGAAQTLLAVAIKHPEILQELVES</sequence>
<name>A0A7T3EYV0_9BURK</name>
<dbReference type="Pfam" id="PF01381">
    <property type="entry name" value="HTH_3"/>
    <property type="match status" value="1"/>
</dbReference>
<dbReference type="Gene3D" id="1.10.260.40">
    <property type="entry name" value="lambda repressor-like DNA-binding domains"/>
    <property type="match status" value="1"/>
</dbReference>
<keyword evidence="2" id="KW-0238">DNA-binding</keyword>
<dbReference type="SMART" id="SM00530">
    <property type="entry name" value="HTH_XRE"/>
    <property type="match status" value="1"/>
</dbReference>